<protein>
    <submittedName>
        <fullName evidence="3">Putative tricarboxylic transport membrane protein</fullName>
    </submittedName>
</protein>
<proteinExistence type="predicted"/>
<dbReference type="AlphaFoldDB" id="A0A7Y9RTE1"/>
<accession>A0A7Y9RTE1</accession>
<evidence type="ECO:0000256" key="1">
    <source>
        <dbReference type="SAM" id="Phobius"/>
    </source>
</evidence>
<keyword evidence="1" id="KW-0472">Membrane</keyword>
<feature type="transmembrane region" description="Helical" evidence="1">
    <location>
        <begin position="15"/>
        <end position="33"/>
    </location>
</feature>
<feature type="domain" description="DUF1468" evidence="2">
    <location>
        <begin position="18"/>
        <end position="160"/>
    </location>
</feature>
<gene>
    <name evidence="3" type="ORF">BJ989_001283</name>
</gene>
<keyword evidence="1" id="KW-1133">Transmembrane helix</keyword>
<evidence type="ECO:0000259" key="2">
    <source>
        <dbReference type="Pfam" id="PF07331"/>
    </source>
</evidence>
<feature type="transmembrane region" description="Helical" evidence="1">
    <location>
        <begin position="45"/>
        <end position="67"/>
    </location>
</feature>
<keyword evidence="4" id="KW-1185">Reference proteome</keyword>
<reference evidence="3 4" key="1">
    <citation type="submission" date="2020-07" db="EMBL/GenBank/DDBJ databases">
        <title>Sequencing the genomes of 1000 actinobacteria strains.</title>
        <authorList>
            <person name="Klenk H.-P."/>
        </authorList>
    </citation>
    <scope>NUCLEOTIDE SEQUENCE [LARGE SCALE GENOMIC DNA]</scope>
    <source>
        <strain evidence="3 4">DSM 24552</strain>
    </source>
</reference>
<sequence length="168" mass="17492">MTSPATPVVRDRAELGFAALLGVAGAVVVLDALRIQAAYSQSDPVGPRTMPLVVGALLVVCAGVLAVDVWRGGHGAAEGGEDVDLGHPTEWRTVVPLVAVFVAHVLLVDRLGWVVSGTLLFWGSVWALGSRHPVRDGVVSLLLSLGTFYGFYVGLGIYLPAGVLEGIL</sequence>
<dbReference type="Pfam" id="PF07331">
    <property type="entry name" value="TctB"/>
    <property type="match status" value="1"/>
</dbReference>
<name>A0A7Y9RTE1_9ACTN</name>
<evidence type="ECO:0000313" key="4">
    <source>
        <dbReference type="Proteomes" id="UP000544110"/>
    </source>
</evidence>
<feature type="transmembrane region" description="Helical" evidence="1">
    <location>
        <begin position="141"/>
        <end position="161"/>
    </location>
</feature>
<comment type="caution">
    <text evidence="3">The sequence shown here is derived from an EMBL/GenBank/DDBJ whole genome shotgun (WGS) entry which is preliminary data.</text>
</comment>
<evidence type="ECO:0000313" key="3">
    <source>
        <dbReference type="EMBL" id="NYG54979.1"/>
    </source>
</evidence>
<organism evidence="3 4">
    <name type="scientific">Nocardioides perillae</name>
    <dbReference type="NCBI Taxonomy" id="1119534"/>
    <lineage>
        <taxon>Bacteria</taxon>
        <taxon>Bacillati</taxon>
        <taxon>Actinomycetota</taxon>
        <taxon>Actinomycetes</taxon>
        <taxon>Propionibacteriales</taxon>
        <taxon>Nocardioidaceae</taxon>
        <taxon>Nocardioides</taxon>
    </lineage>
</organism>
<dbReference type="EMBL" id="JACCAC010000001">
    <property type="protein sequence ID" value="NYG54979.1"/>
    <property type="molecule type" value="Genomic_DNA"/>
</dbReference>
<dbReference type="InterPro" id="IPR009936">
    <property type="entry name" value="DUF1468"/>
</dbReference>
<dbReference type="Proteomes" id="UP000544110">
    <property type="component" value="Unassembled WGS sequence"/>
</dbReference>
<keyword evidence="1" id="KW-0812">Transmembrane</keyword>
<feature type="transmembrane region" description="Helical" evidence="1">
    <location>
        <begin position="111"/>
        <end position="129"/>
    </location>
</feature>
<dbReference type="RefSeq" id="WP_179517499.1">
    <property type="nucleotide sequence ID" value="NZ_JACCAC010000001.1"/>
</dbReference>